<accession>A0AAT9J964</accession>
<organism evidence="1">
    <name type="scientific">Nitrosopumilaceae spindle-shaped virus</name>
    <dbReference type="NCBI Taxonomy" id="3065433"/>
    <lineage>
        <taxon>Viruses</taxon>
    </lineage>
</organism>
<evidence type="ECO:0000313" key="2">
    <source>
        <dbReference type="EMBL" id="DBA52172.1"/>
    </source>
</evidence>
<reference evidence="1" key="1">
    <citation type="journal article" date="2024" name="Environ. Microbiol. Rep.">
        <title>Hiding in plain sight: The discovery of complete genomes of 11 hypothetical spindle-shaped viruses that putatively infect mesophilic ammonia-oxidizing archaea.</title>
        <authorList>
            <person name="Ni Y."/>
            <person name="Xu T."/>
            <person name="Yan S."/>
            <person name="Chen L."/>
            <person name="Wang Y."/>
        </authorList>
    </citation>
    <scope>NUCLEOTIDE SEQUENCE</scope>
    <source>
        <strain evidence="2">NTT1</strain>
        <strain evidence="1">NTT2</strain>
    </source>
</reference>
<proteinExistence type="predicted"/>
<dbReference type="EMBL" id="BK067783">
    <property type="protein sequence ID" value="DBA51729.1"/>
    <property type="molecule type" value="Genomic_DNA"/>
</dbReference>
<evidence type="ECO:0000313" key="1">
    <source>
        <dbReference type="EMBL" id="DBA51729.1"/>
    </source>
</evidence>
<dbReference type="EMBL" id="BK067791">
    <property type="protein sequence ID" value="DBA52172.1"/>
    <property type="molecule type" value="Genomic_DNA"/>
</dbReference>
<name>A0AAT9J964_9VIRU</name>
<sequence length="100" mass="11730">MLVQQRPSWTCKNPRCTEQIEFGSYCPACIKLVIGKKLPDSIICKKCSKEVKVRNLTNDLKRKKQYCDDCYKILNRARALIHYYDIKRKTNLNSFLKGNV</sequence>
<protein>
    <submittedName>
        <fullName evidence="1">ORF30</fullName>
    </submittedName>
    <submittedName>
        <fullName evidence="2">ORF31</fullName>
    </submittedName>
</protein>
<reference evidence="1" key="2">
    <citation type="submission" date="2024-03" db="EMBL/GenBank/DDBJ databases">
        <authorList>
            <person name="Ni Y."/>
            <person name="Xu T."/>
            <person name="Yan S."/>
            <person name="Chen L."/>
            <person name="Wang Y."/>
        </authorList>
    </citation>
    <scope>NUCLEOTIDE SEQUENCE</scope>
    <source>
        <strain evidence="2">NTT1</strain>
        <strain evidence="1">NTT2</strain>
    </source>
</reference>